<dbReference type="InterPro" id="IPR036388">
    <property type="entry name" value="WH-like_DNA-bd_sf"/>
</dbReference>
<keyword evidence="5" id="KW-0119">Carbohydrate metabolism</keyword>
<evidence type="ECO:0000256" key="4">
    <source>
        <dbReference type="ARBA" id="ARBA00023163"/>
    </source>
</evidence>
<dbReference type="EMBL" id="NARP01000002">
    <property type="protein sequence ID" value="OTQ01440.1"/>
    <property type="molecule type" value="Genomic_DNA"/>
</dbReference>
<evidence type="ECO:0000313" key="8">
    <source>
        <dbReference type="Proteomes" id="UP000194800"/>
    </source>
</evidence>
<dbReference type="SUPFAM" id="SSF53067">
    <property type="entry name" value="Actin-like ATPase domain"/>
    <property type="match status" value="1"/>
</dbReference>
<comment type="caution">
    <text evidence="6">The sequence shown here is derived from an EMBL/GenBank/DDBJ whole genome shotgun (WGS) entry which is preliminary data.</text>
</comment>
<dbReference type="PANTHER" id="PTHR18964">
    <property type="entry name" value="ROK (REPRESSOR, ORF, KINASE) FAMILY"/>
    <property type="match status" value="1"/>
</dbReference>
<dbReference type="Pfam" id="PF00480">
    <property type="entry name" value="ROK"/>
    <property type="match status" value="1"/>
</dbReference>
<keyword evidence="8" id="KW-1185">Reference proteome</keyword>
<keyword evidence="2" id="KW-0805">Transcription regulation</keyword>
<proteinExistence type="inferred from homology"/>
<dbReference type="SUPFAM" id="SSF46785">
    <property type="entry name" value="Winged helix' DNA-binding domain"/>
    <property type="match status" value="1"/>
</dbReference>
<evidence type="ECO:0000256" key="3">
    <source>
        <dbReference type="ARBA" id="ARBA00023125"/>
    </source>
</evidence>
<evidence type="ECO:0000256" key="1">
    <source>
        <dbReference type="ARBA" id="ARBA00006479"/>
    </source>
</evidence>
<sequence length="410" mass="45427">MTFNYLNLVGNADLIKQLNYAMIYRLIVQHAPISRIQLAEVSHLAPASITKITRQLIKKKLIREVDAQQSTGGRPAVSIEAKFNHYQTIAVQLSRSQVTLELYDIGGNCLVSNVYPLTHFTQELAQKYLIKLIEQFIQEHSKRIKNLIAISVVLPGLIDSVRGIIRYTPHIQVKEWPLSEELQKQFNVSIFLGNDIQSLALAESYFGTTQNVDDSILIRVHRGVGSGVIINQQLLTNHNQSACEVGHIQVDALGERCHCGNFGCLENRVVNKAIELRAKQMIEQGYPTKLSLDDCNIANICKYANQGDELAIKLVKDAGENLGRAVAMMVNIFNPQQIVLAGELTKSPEVLLNAVNSALNAQSLEELRKNLTINCSSLNDCSAIGAFALIQQALFNGSLLMTLLENNMPA</sequence>
<dbReference type="Gene3D" id="3.30.420.40">
    <property type="match status" value="2"/>
</dbReference>
<gene>
    <name evidence="7" type="ORF">B6C91_01355</name>
    <name evidence="6" type="ORF">B6D08_00850</name>
</gene>
<dbReference type="RefSeq" id="WP_086271317.1">
    <property type="nucleotide sequence ID" value="NZ_MZNE01000018.1"/>
</dbReference>
<keyword evidence="4" id="KW-0804">Transcription</keyword>
<name>A0A242NML3_9GAMM</name>
<evidence type="ECO:0000313" key="9">
    <source>
        <dbReference type="Proteomes" id="UP000194977"/>
    </source>
</evidence>
<dbReference type="Gene3D" id="1.10.10.10">
    <property type="entry name" value="Winged helix-like DNA-binding domain superfamily/Winged helix DNA-binding domain"/>
    <property type="match status" value="1"/>
</dbReference>
<dbReference type="GO" id="GO:0006355">
    <property type="term" value="P:regulation of DNA-templated transcription"/>
    <property type="evidence" value="ECO:0007669"/>
    <property type="project" value="TreeGrafter"/>
</dbReference>
<dbReference type="InterPro" id="IPR043129">
    <property type="entry name" value="ATPase_NBD"/>
</dbReference>
<dbReference type="Proteomes" id="UP000194800">
    <property type="component" value="Unassembled WGS sequence"/>
</dbReference>
<dbReference type="OrthoDB" id="8595273at2"/>
<organism evidence="6 9">
    <name type="scientific">Gilliamella apicola</name>
    <dbReference type="NCBI Taxonomy" id="1196095"/>
    <lineage>
        <taxon>Bacteria</taxon>
        <taxon>Pseudomonadati</taxon>
        <taxon>Pseudomonadota</taxon>
        <taxon>Gammaproteobacteria</taxon>
        <taxon>Orbales</taxon>
        <taxon>Orbaceae</taxon>
        <taxon>Gilliamella</taxon>
    </lineage>
</organism>
<keyword evidence="3" id="KW-0238">DNA-binding</keyword>
<evidence type="ECO:0000256" key="5">
    <source>
        <dbReference type="ARBA" id="ARBA00023277"/>
    </source>
</evidence>
<reference evidence="8 9" key="1">
    <citation type="submission" date="2017-03" db="EMBL/GenBank/DDBJ databases">
        <title>Comparative genomics of honeybee gut symbionts reveal geographically distinct and subgroup specific antibiotic resistance.</title>
        <authorList>
            <person name="Ludvigsen J."/>
            <person name="Porcellato D."/>
            <person name="Labee-Lund T.M."/>
            <person name="Amdam G.V."/>
            <person name="Rudi K."/>
        </authorList>
    </citation>
    <scope>NUCLEOTIDE SEQUENCE [LARGE SCALE GENOMIC DNA]</scope>
    <source>
        <strain evidence="6 9">A-7-12</strain>
        <strain evidence="7 8">A-9-12</strain>
    </source>
</reference>
<protein>
    <submittedName>
        <fullName evidence="6">Transcriptional regulator</fullName>
    </submittedName>
</protein>
<dbReference type="PANTHER" id="PTHR18964:SF175">
    <property type="entry name" value="N-ACETYLGLUCOSAMINE REPRESSOR"/>
    <property type="match status" value="1"/>
</dbReference>
<dbReference type="EMBL" id="NART01000003">
    <property type="protein sequence ID" value="OTQ11705.1"/>
    <property type="molecule type" value="Genomic_DNA"/>
</dbReference>
<dbReference type="Proteomes" id="UP000194977">
    <property type="component" value="Unassembled WGS sequence"/>
</dbReference>
<comment type="similarity">
    <text evidence="1">Belongs to the ROK (NagC/XylR) family.</text>
</comment>
<accession>A0A242NML3</accession>
<evidence type="ECO:0000313" key="7">
    <source>
        <dbReference type="EMBL" id="OTQ11705.1"/>
    </source>
</evidence>
<dbReference type="AlphaFoldDB" id="A0A242NML3"/>
<evidence type="ECO:0000313" key="6">
    <source>
        <dbReference type="EMBL" id="OTQ01440.1"/>
    </source>
</evidence>
<dbReference type="FunFam" id="1.10.10.10:FF:000045">
    <property type="entry name" value="ROK family transcriptional regulator"/>
    <property type="match status" value="1"/>
</dbReference>
<evidence type="ECO:0000256" key="2">
    <source>
        <dbReference type="ARBA" id="ARBA00023015"/>
    </source>
</evidence>
<dbReference type="InterPro" id="IPR000600">
    <property type="entry name" value="ROK"/>
</dbReference>
<dbReference type="GO" id="GO:0003677">
    <property type="term" value="F:DNA binding"/>
    <property type="evidence" value="ECO:0007669"/>
    <property type="project" value="UniProtKB-KW"/>
</dbReference>
<dbReference type="InterPro" id="IPR036390">
    <property type="entry name" value="WH_DNA-bd_sf"/>
</dbReference>